<sequence>MIRLVAFIAAMVAMTGIAGAQGFPSQIFNQPIDGSAASWIIRTFGLLTILSVAPGILIMVTSFPRFVIAFAILRTGMGLATTPSNMIMVSLALFMTFYVMAPTFDRAWREGVDPLIQNQITETEALTRISEPFREFMLANTRDRDLQLFVDIAQEKNQTVVVDGRVDLRAVIPAFMISEIRRGFEIGFLIMLPFLVIDLIVATITMAMGMMMLPPTSISLPFKILFFVLIDGWNLLVGSLVRSFN</sequence>
<keyword evidence="11 12" id="KW-1006">Bacterial flagellum protein export</keyword>
<dbReference type="Proteomes" id="UP001155840">
    <property type="component" value="Unassembled WGS sequence"/>
</dbReference>
<dbReference type="InterPro" id="IPR005838">
    <property type="entry name" value="T3SS_IM_P"/>
</dbReference>
<dbReference type="GO" id="GO:0005886">
    <property type="term" value="C:plasma membrane"/>
    <property type="evidence" value="ECO:0007669"/>
    <property type="project" value="UniProtKB-SubCell"/>
</dbReference>
<reference evidence="13" key="1">
    <citation type="submission" date="2020-03" db="EMBL/GenBank/DDBJ databases">
        <title>Ferranicluibacter endophyticum gen. nov., sp. nov., a new genus isolated from Rubus ulmifolius Schott. stem.</title>
        <authorList>
            <person name="Roca-Couso R."/>
            <person name="Flores-Felix J.D."/>
            <person name="Igual J.M."/>
            <person name="Rivas R."/>
        </authorList>
    </citation>
    <scope>NUCLEOTIDE SEQUENCE</scope>
    <source>
        <strain evidence="13">CRRU44</strain>
    </source>
</reference>
<keyword evidence="13" id="KW-0969">Cilium</keyword>
<comment type="subcellular location">
    <subcellularLocation>
        <location evidence="12">Cell membrane</location>
        <topology evidence="12">Multi-pass membrane protein</topology>
    </subcellularLocation>
    <subcellularLocation>
        <location evidence="12">Bacterial flagellum basal body</location>
    </subcellularLocation>
</comment>
<accession>A0AA43ZAN5</accession>
<organism evidence="13 14">
    <name type="scientific">Ferranicluibacter rubi</name>
    <dbReference type="NCBI Taxonomy" id="2715133"/>
    <lineage>
        <taxon>Bacteria</taxon>
        <taxon>Pseudomonadati</taxon>
        <taxon>Pseudomonadota</taxon>
        <taxon>Alphaproteobacteria</taxon>
        <taxon>Hyphomicrobiales</taxon>
        <taxon>Rhizobiaceae</taxon>
        <taxon>Ferranicluibacter</taxon>
    </lineage>
</organism>
<evidence type="ECO:0000256" key="1">
    <source>
        <dbReference type="ARBA" id="ARBA00006257"/>
    </source>
</evidence>
<feature type="transmembrane region" description="Helical" evidence="12">
    <location>
        <begin position="186"/>
        <end position="208"/>
    </location>
</feature>
<keyword evidence="7 12" id="KW-0653">Protein transport</keyword>
<dbReference type="PROSITE" id="PS01060">
    <property type="entry name" value="FLIP_1"/>
    <property type="match status" value="1"/>
</dbReference>
<gene>
    <name evidence="12 13" type="primary">fliP</name>
    <name evidence="13" type="ORF">G8E10_00960</name>
</gene>
<keyword evidence="3 12" id="KW-0813">Transport</keyword>
<dbReference type="GO" id="GO:0009306">
    <property type="term" value="P:protein secretion"/>
    <property type="evidence" value="ECO:0007669"/>
    <property type="project" value="UniProtKB-UniRule"/>
</dbReference>
<dbReference type="EMBL" id="JAANCM010000001">
    <property type="protein sequence ID" value="NHT74319.1"/>
    <property type="molecule type" value="Genomic_DNA"/>
</dbReference>
<evidence type="ECO:0000256" key="12">
    <source>
        <dbReference type="RuleBase" id="RU362069"/>
    </source>
</evidence>
<evidence type="ECO:0000256" key="11">
    <source>
        <dbReference type="ARBA" id="ARBA00023225"/>
    </source>
</evidence>
<comment type="caution">
    <text evidence="13">The sequence shown here is derived from an EMBL/GenBank/DDBJ whole genome shotgun (WGS) entry which is preliminary data.</text>
</comment>
<keyword evidence="9 12" id="KW-0472">Membrane</keyword>
<feature type="transmembrane region" description="Helical" evidence="12">
    <location>
        <begin position="85"/>
        <end position="104"/>
    </location>
</feature>
<evidence type="ECO:0000313" key="13">
    <source>
        <dbReference type="EMBL" id="NHT74319.1"/>
    </source>
</evidence>
<dbReference type="InterPro" id="IPR005837">
    <property type="entry name" value="FliP"/>
</dbReference>
<keyword evidence="4 12" id="KW-1003">Cell membrane</keyword>
<evidence type="ECO:0000256" key="5">
    <source>
        <dbReference type="ARBA" id="ARBA00022692"/>
    </source>
</evidence>
<evidence type="ECO:0000256" key="8">
    <source>
        <dbReference type="ARBA" id="ARBA00022989"/>
    </source>
</evidence>
<dbReference type="PRINTS" id="PR00951">
    <property type="entry name" value="FLGBIOSNFLIP"/>
</dbReference>
<evidence type="ECO:0000256" key="2">
    <source>
        <dbReference type="ARBA" id="ARBA00021714"/>
    </source>
</evidence>
<keyword evidence="10" id="KW-0975">Bacterial flagellum</keyword>
<comment type="similarity">
    <text evidence="1 12">Belongs to the FliP/MopC/SpaP family.</text>
</comment>
<evidence type="ECO:0000313" key="14">
    <source>
        <dbReference type="Proteomes" id="UP001155840"/>
    </source>
</evidence>
<dbReference type="GO" id="GO:0044781">
    <property type="term" value="P:bacterial-type flagellum organization"/>
    <property type="evidence" value="ECO:0007669"/>
    <property type="project" value="UniProtKB-UniRule"/>
</dbReference>
<dbReference type="RefSeq" id="WP_092932144.1">
    <property type="nucleotide sequence ID" value="NZ_JAANCM010000001.1"/>
</dbReference>
<evidence type="ECO:0000256" key="3">
    <source>
        <dbReference type="ARBA" id="ARBA00022448"/>
    </source>
</evidence>
<keyword evidence="5 12" id="KW-0812">Transmembrane</keyword>
<evidence type="ECO:0000256" key="10">
    <source>
        <dbReference type="ARBA" id="ARBA00023143"/>
    </source>
</evidence>
<keyword evidence="14" id="KW-1185">Reference proteome</keyword>
<proteinExistence type="inferred from homology"/>
<dbReference type="NCBIfam" id="TIGR01103">
    <property type="entry name" value="fliP"/>
    <property type="match status" value="1"/>
</dbReference>
<dbReference type="PRINTS" id="PR01302">
    <property type="entry name" value="TYPE3IMPPROT"/>
</dbReference>
<feature type="transmembrane region" description="Helical" evidence="12">
    <location>
        <begin position="220"/>
        <end position="241"/>
    </location>
</feature>
<feature type="transmembrane region" description="Helical" evidence="12">
    <location>
        <begin position="44"/>
        <end position="73"/>
    </location>
</feature>
<dbReference type="PANTHER" id="PTHR30587:SF0">
    <property type="entry name" value="FLAGELLAR BIOSYNTHETIC PROTEIN FLIP"/>
    <property type="match status" value="1"/>
</dbReference>
<keyword evidence="13" id="KW-0966">Cell projection</keyword>
<dbReference type="PROSITE" id="PS01061">
    <property type="entry name" value="FLIP_2"/>
    <property type="match status" value="1"/>
</dbReference>
<comment type="function">
    <text evidence="12">Plays a role in the flagellum-specific transport system.</text>
</comment>
<protein>
    <recommendedName>
        <fullName evidence="2 12">Flagellar biosynthetic protein FliP</fullName>
    </recommendedName>
</protein>
<dbReference type="AlphaFoldDB" id="A0AA43ZAN5"/>
<keyword evidence="8 12" id="KW-1133">Transmembrane helix</keyword>
<evidence type="ECO:0000256" key="4">
    <source>
        <dbReference type="ARBA" id="ARBA00022475"/>
    </source>
</evidence>
<dbReference type="NCBIfam" id="NF009438">
    <property type="entry name" value="PRK12797.1"/>
    <property type="match status" value="1"/>
</dbReference>
<evidence type="ECO:0000256" key="6">
    <source>
        <dbReference type="ARBA" id="ARBA00022795"/>
    </source>
</evidence>
<dbReference type="GO" id="GO:0009425">
    <property type="term" value="C:bacterial-type flagellum basal body"/>
    <property type="evidence" value="ECO:0007669"/>
    <property type="project" value="UniProtKB-SubCell"/>
</dbReference>
<evidence type="ECO:0000256" key="9">
    <source>
        <dbReference type="ARBA" id="ARBA00023136"/>
    </source>
</evidence>
<dbReference type="Pfam" id="PF00813">
    <property type="entry name" value="FliP"/>
    <property type="match status" value="1"/>
</dbReference>
<keyword evidence="13" id="KW-0282">Flagellum</keyword>
<dbReference type="PANTHER" id="PTHR30587">
    <property type="entry name" value="FLAGELLAR BIOSYNTHETIC PROTEIN FLIP"/>
    <property type="match status" value="1"/>
</dbReference>
<name>A0AA43ZAN5_9HYPH</name>
<keyword evidence="6 12" id="KW-1005">Bacterial flagellum biogenesis</keyword>
<evidence type="ECO:0000256" key="7">
    <source>
        <dbReference type="ARBA" id="ARBA00022927"/>
    </source>
</evidence>